<dbReference type="UniPathway" id="UPA00591">
    <property type="reaction ID" value="UER00663"/>
</dbReference>
<reference evidence="11" key="3">
    <citation type="submission" date="2025-09" db="UniProtKB">
        <authorList>
            <consortium name="Ensembl"/>
        </authorList>
    </citation>
    <scope>IDENTIFICATION</scope>
</reference>
<evidence type="ECO:0000256" key="9">
    <source>
        <dbReference type="ARBA" id="ARBA00023080"/>
    </source>
</evidence>
<proteinExistence type="inferred from homology"/>
<keyword evidence="12" id="KW-1185">Reference proteome</keyword>
<comment type="subunit">
    <text evidence="4">Homotetramer.</text>
</comment>
<dbReference type="GO" id="GO:0042802">
    <property type="term" value="F:identical protein binding"/>
    <property type="evidence" value="ECO:0007669"/>
    <property type="project" value="Ensembl"/>
</dbReference>
<protein>
    <recommendedName>
        <fullName evidence="5 10">AMP deaminase</fullName>
        <ecNumber evidence="5 10">3.5.4.6</ecNumber>
    </recommendedName>
</protein>
<dbReference type="GO" id="GO:0032264">
    <property type="term" value="P:IMP salvage"/>
    <property type="evidence" value="ECO:0007669"/>
    <property type="project" value="UniProtKB-UniPathway"/>
</dbReference>
<reference evidence="11" key="2">
    <citation type="submission" date="2025-08" db="UniProtKB">
        <authorList>
            <consortium name="Ensembl"/>
        </authorList>
    </citation>
    <scope>IDENTIFICATION</scope>
</reference>
<dbReference type="PANTHER" id="PTHR11359:SF1">
    <property type="entry name" value="AMP DEAMINASE 1"/>
    <property type="match status" value="1"/>
</dbReference>
<dbReference type="NCBIfam" id="TIGR01429">
    <property type="entry name" value="AMP_deaminase"/>
    <property type="match status" value="1"/>
</dbReference>
<comment type="similarity">
    <text evidence="3 10">Belongs to the metallo-dependent hydrolases superfamily. Adenosine and AMP deaminases family.</text>
</comment>
<dbReference type="GO" id="GO:0003876">
    <property type="term" value="F:AMP deaminase activity"/>
    <property type="evidence" value="ECO:0007669"/>
    <property type="project" value="UniProtKB-EC"/>
</dbReference>
<evidence type="ECO:0000256" key="3">
    <source>
        <dbReference type="ARBA" id="ARBA00006676"/>
    </source>
</evidence>
<dbReference type="GO" id="GO:0032263">
    <property type="term" value="P:GMP salvage"/>
    <property type="evidence" value="ECO:0007669"/>
    <property type="project" value="Ensembl"/>
</dbReference>
<dbReference type="EC" id="3.5.4.6" evidence="5 10"/>
<gene>
    <name evidence="11" type="primary">AMPD1</name>
</gene>
<dbReference type="Proteomes" id="UP000233180">
    <property type="component" value="Unassembled WGS sequence"/>
</dbReference>
<keyword evidence="8" id="KW-0862">Zinc</keyword>
<dbReference type="InterPro" id="IPR006650">
    <property type="entry name" value="A/AMP_deam_AS"/>
</dbReference>
<dbReference type="PIRSF" id="PIRSF001251">
    <property type="entry name" value="AMP_deaminase_met"/>
    <property type="match status" value="1"/>
</dbReference>
<comment type="pathway">
    <text evidence="2">Purine metabolism; IMP biosynthesis via salvage pathway; IMP from AMP: step 1/1.</text>
</comment>
<dbReference type="OMA" id="SHHEMQE"/>
<dbReference type="AlphaFoldDB" id="A0A2K6MRA8"/>
<evidence type="ECO:0000256" key="7">
    <source>
        <dbReference type="ARBA" id="ARBA00022801"/>
    </source>
</evidence>
<keyword evidence="6 10" id="KW-0479">Metal-binding</keyword>
<reference evidence="11 12" key="1">
    <citation type="submission" date="2016-06" db="EMBL/GenBank/DDBJ databases">
        <title>Genome of Rhinopithecus bieti.</title>
        <authorList>
            <person name="Wu"/>
            <person name="C.-I. and Zhang"/>
            <person name="Y."/>
        </authorList>
    </citation>
    <scope>NUCLEOTIDE SEQUENCE</scope>
</reference>
<dbReference type="GO" id="GO:0046872">
    <property type="term" value="F:metal ion binding"/>
    <property type="evidence" value="ECO:0007669"/>
    <property type="project" value="UniProtKB-KW"/>
</dbReference>
<evidence type="ECO:0000256" key="1">
    <source>
        <dbReference type="ARBA" id="ARBA00001947"/>
    </source>
</evidence>
<comment type="catalytic activity">
    <reaction evidence="10">
        <text>AMP + H2O + H(+) = IMP + NH4(+)</text>
        <dbReference type="Rhea" id="RHEA:14777"/>
        <dbReference type="ChEBI" id="CHEBI:15377"/>
        <dbReference type="ChEBI" id="CHEBI:15378"/>
        <dbReference type="ChEBI" id="CHEBI:28938"/>
        <dbReference type="ChEBI" id="CHEBI:58053"/>
        <dbReference type="ChEBI" id="CHEBI:456215"/>
        <dbReference type="EC" id="3.5.4.6"/>
    </reaction>
</comment>
<dbReference type="GO" id="GO:0046033">
    <property type="term" value="P:AMP metabolic process"/>
    <property type="evidence" value="ECO:0007669"/>
    <property type="project" value="TreeGrafter"/>
</dbReference>
<evidence type="ECO:0000256" key="4">
    <source>
        <dbReference type="ARBA" id="ARBA00011881"/>
    </source>
</evidence>
<dbReference type="GeneTree" id="ENSGT00950000183011"/>
<evidence type="ECO:0000256" key="10">
    <source>
        <dbReference type="PIRNR" id="PIRNR001251"/>
    </source>
</evidence>
<evidence type="ECO:0000256" key="5">
    <source>
        <dbReference type="ARBA" id="ARBA00012775"/>
    </source>
</evidence>
<sequence>MNVRIFYSVKSGISATMPLFKLAEIDDVTRSFAEKVFASEVKDEGGRQEISPFDVDEICPISHREMQAHIFHLETLSTSIEARRKKRFQGRKTVNLSIPLSETSSTKLSHIDEYISSSPTYQTVPDFQRVQITGDYASGVTVEDFEIVCKGLYRALCIREKYMQKSFQRFPKTPSKYLRNIDGEAWIANESFYPVFTPPVKKGEDPFRTDNLPENLGYHLKMKDGVVYVYPNEAAASKDQPKPLPYPNLDTFLDDMNFLLALIAQGPVKTYTHRRLKFLSSKFQVHQMLNEMDELKEFYNCRKVNILVDTHIHAAACMNQKHLLRFIKKSYQTDADRVVHNSSGNNTFLQFFLIQGRQTFQRFDKFNDKYNPVGASELRDLYLKTDNYINGEYFATIIKEVGADLVEAKYQHAEPRLSIYGRSPDEWNKLSSWFVRNRIHCPNMTWMIQVPRIYDVFRSKNFLPHFGKMLENIFMPVFEATINPQTDPELSVFLKHITGFDSVDDESKHSGHMFSSKSPKPQEWTLEKNPSYTYYAYYMYANIMVLNSLRKERGMNTFLFRPHCGEAGALTHLMTAFMTADNISHGLNLKKSPVLQYLFFLAQIPIAMSPLSNNSLFLEYAKNPFLNFLQKGLMISLSTDDPMQFHFTKEPLMEEYAIAAQVFKLSTCDMCEVARNSVLQCGISHEEKVKFLGDNYLEEGPAGNDIRRTNVAQIRMAYRYETWCYELNLIAEGLKSTE</sequence>
<comment type="cofactor">
    <cofactor evidence="1 10">
        <name>Zn(2+)</name>
        <dbReference type="ChEBI" id="CHEBI:29105"/>
    </cofactor>
</comment>
<dbReference type="STRING" id="61621.ENSRBIP00000038315"/>
<evidence type="ECO:0000313" key="11">
    <source>
        <dbReference type="Ensembl" id="ENSRBIP00000038315.1"/>
    </source>
</evidence>
<keyword evidence="9" id="KW-0546">Nucleotide metabolism</keyword>
<dbReference type="Gene3D" id="3.20.20.140">
    <property type="entry name" value="Metal-dependent hydrolases"/>
    <property type="match status" value="1"/>
</dbReference>
<organism evidence="11 12">
    <name type="scientific">Rhinopithecus bieti</name>
    <name type="common">Black snub-nosed monkey</name>
    <name type="synonym">Pygathrix bieti</name>
    <dbReference type="NCBI Taxonomy" id="61621"/>
    <lineage>
        <taxon>Eukaryota</taxon>
        <taxon>Metazoa</taxon>
        <taxon>Chordata</taxon>
        <taxon>Craniata</taxon>
        <taxon>Vertebrata</taxon>
        <taxon>Euteleostomi</taxon>
        <taxon>Mammalia</taxon>
        <taxon>Eutheria</taxon>
        <taxon>Euarchontoglires</taxon>
        <taxon>Primates</taxon>
        <taxon>Haplorrhini</taxon>
        <taxon>Catarrhini</taxon>
        <taxon>Cercopithecidae</taxon>
        <taxon>Colobinae</taxon>
        <taxon>Rhinopithecus</taxon>
    </lineage>
</organism>
<dbReference type="Pfam" id="PF19326">
    <property type="entry name" value="AMP_deaminase"/>
    <property type="match status" value="1"/>
</dbReference>
<dbReference type="Ensembl" id="ENSRBIT00000062333.1">
    <property type="protein sequence ID" value="ENSRBIP00000038315.1"/>
    <property type="gene ID" value="ENSRBIG00000042678.1"/>
</dbReference>
<dbReference type="GO" id="GO:0005829">
    <property type="term" value="C:cytosol"/>
    <property type="evidence" value="ECO:0007669"/>
    <property type="project" value="TreeGrafter"/>
</dbReference>
<dbReference type="PROSITE" id="PS00485">
    <property type="entry name" value="A_DEAMINASE"/>
    <property type="match status" value="1"/>
</dbReference>
<evidence type="ECO:0000313" key="12">
    <source>
        <dbReference type="Proteomes" id="UP000233180"/>
    </source>
</evidence>
<evidence type="ECO:0000256" key="6">
    <source>
        <dbReference type="ARBA" id="ARBA00022723"/>
    </source>
</evidence>
<evidence type="ECO:0000256" key="8">
    <source>
        <dbReference type="ARBA" id="ARBA00022833"/>
    </source>
</evidence>
<evidence type="ECO:0000256" key="2">
    <source>
        <dbReference type="ARBA" id="ARBA00004955"/>
    </source>
</evidence>
<dbReference type="InterPro" id="IPR006329">
    <property type="entry name" value="AMPD"/>
</dbReference>
<name>A0A2K6MRA8_RHIBE</name>
<dbReference type="Gene3D" id="4.10.800.20">
    <property type="match status" value="1"/>
</dbReference>
<dbReference type="SUPFAM" id="SSF51556">
    <property type="entry name" value="Metallo-dependent hydrolases"/>
    <property type="match status" value="1"/>
</dbReference>
<dbReference type="InterPro" id="IPR032466">
    <property type="entry name" value="Metal_Hydrolase"/>
</dbReference>
<accession>A0A2K6MRA8</accession>
<dbReference type="PANTHER" id="PTHR11359">
    <property type="entry name" value="AMP DEAMINASE"/>
    <property type="match status" value="1"/>
</dbReference>
<keyword evidence="7 10" id="KW-0378">Hydrolase</keyword>